<protein>
    <submittedName>
        <fullName evidence="2">Uncharacterized protein</fullName>
    </submittedName>
</protein>
<feature type="transmembrane region" description="Helical" evidence="1">
    <location>
        <begin position="70"/>
        <end position="90"/>
    </location>
</feature>
<evidence type="ECO:0000313" key="2">
    <source>
        <dbReference type="EMBL" id="GIE98285.1"/>
    </source>
</evidence>
<reference evidence="2" key="1">
    <citation type="submission" date="2021-01" db="EMBL/GenBank/DDBJ databases">
        <title>Whole genome shotgun sequence of Actinoplanes rishiriensis NBRC 108556.</title>
        <authorList>
            <person name="Komaki H."/>
            <person name="Tamura T."/>
        </authorList>
    </citation>
    <scope>NUCLEOTIDE SEQUENCE</scope>
    <source>
        <strain evidence="2">NBRC 108556</strain>
    </source>
</reference>
<accession>A0A919MZG5</accession>
<organism evidence="2 3">
    <name type="scientific">Paractinoplanes rishiriensis</name>
    <dbReference type="NCBI Taxonomy" id="1050105"/>
    <lineage>
        <taxon>Bacteria</taxon>
        <taxon>Bacillati</taxon>
        <taxon>Actinomycetota</taxon>
        <taxon>Actinomycetes</taxon>
        <taxon>Micromonosporales</taxon>
        <taxon>Micromonosporaceae</taxon>
        <taxon>Paractinoplanes</taxon>
    </lineage>
</organism>
<dbReference type="InterPro" id="IPR045629">
    <property type="entry name" value="DUF6232"/>
</dbReference>
<keyword evidence="3" id="KW-1185">Reference proteome</keyword>
<dbReference type="EMBL" id="BOMV01000061">
    <property type="protein sequence ID" value="GIE98285.1"/>
    <property type="molecule type" value="Genomic_DNA"/>
</dbReference>
<keyword evidence="1" id="KW-0472">Membrane</keyword>
<comment type="caution">
    <text evidence="2">The sequence shown here is derived from an EMBL/GenBank/DDBJ whole genome shotgun (WGS) entry which is preliminary data.</text>
</comment>
<proteinExistence type="predicted"/>
<gene>
    <name evidence="2" type="ORF">Ari01nite_57500</name>
</gene>
<feature type="transmembrane region" description="Helical" evidence="1">
    <location>
        <begin position="44"/>
        <end position="64"/>
    </location>
</feature>
<dbReference type="Proteomes" id="UP000636960">
    <property type="component" value="Unassembled WGS sequence"/>
</dbReference>
<name>A0A919MZG5_9ACTN</name>
<dbReference type="Pfam" id="PF19744">
    <property type="entry name" value="DUF6232"/>
    <property type="match status" value="1"/>
</dbReference>
<sequence>MRIYYRGPDAIVTSELFIRCGSPPGRFAIGDLRQVGIAPGAEEVARPAVIVSAAAAALVAAAAVSAAGGVLVALTILVVASVAGGVTGLIRCRKPRRLELRATYRGRETTLYSSTDERVFNQVSRALRRALEDHRWERPAAA</sequence>
<dbReference type="AlphaFoldDB" id="A0A919MZG5"/>
<evidence type="ECO:0000313" key="3">
    <source>
        <dbReference type="Proteomes" id="UP000636960"/>
    </source>
</evidence>
<dbReference type="RefSeq" id="WP_203785318.1">
    <property type="nucleotide sequence ID" value="NZ_BOMV01000061.1"/>
</dbReference>
<keyword evidence="1" id="KW-1133">Transmembrane helix</keyword>
<evidence type="ECO:0000256" key="1">
    <source>
        <dbReference type="SAM" id="Phobius"/>
    </source>
</evidence>
<keyword evidence="1" id="KW-0812">Transmembrane</keyword>